<dbReference type="EMBL" id="JSWE01000057">
    <property type="protein sequence ID" value="KIE06018.1"/>
    <property type="molecule type" value="Genomic_DNA"/>
</dbReference>
<evidence type="ECO:0000313" key="2">
    <source>
        <dbReference type="Proteomes" id="UP000031258"/>
    </source>
</evidence>
<protein>
    <submittedName>
        <fullName evidence="1">Uncharacterized protein</fullName>
    </submittedName>
</protein>
<comment type="caution">
    <text evidence="1">The sequence shown here is derived from an EMBL/GenBank/DDBJ whole genome shotgun (WGS) entry which is preliminary data.</text>
</comment>
<dbReference type="Proteomes" id="UP000031258">
    <property type="component" value="Unassembled WGS sequence"/>
</dbReference>
<evidence type="ECO:0000313" key="1">
    <source>
        <dbReference type="EMBL" id="KIE06018.1"/>
    </source>
</evidence>
<proteinExistence type="predicted"/>
<keyword evidence="2" id="KW-1185">Reference proteome</keyword>
<organism evidence="1 2">
    <name type="scientific">Candidatus Jidaibacter acanthamoebae</name>
    <dbReference type="NCBI Taxonomy" id="86105"/>
    <lineage>
        <taxon>Bacteria</taxon>
        <taxon>Pseudomonadati</taxon>
        <taxon>Pseudomonadota</taxon>
        <taxon>Alphaproteobacteria</taxon>
        <taxon>Rickettsiales</taxon>
        <taxon>Candidatus Midichloriaceae</taxon>
        <taxon>Candidatus Jidaibacter</taxon>
    </lineage>
</organism>
<sequence length="57" mass="6250">MIIIENEYLDLIVGGKPCNCLCSGGKWEKPEYRGVYDSLYYCSLSCQSAGFATGSCI</sequence>
<accession>A0A0C1QQ59</accession>
<name>A0A0C1QQ59_9RICK</name>
<dbReference type="AlphaFoldDB" id="A0A0C1QQ59"/>
<gene>
    <name evidence="1" type="ORF">NF27_CF00020</name>
</gene>
<reference evidence="1 2" key="1">
    <citation type="submission" date="2014-11" db="EMBL/GenBank/DDBJ databases">
        <title>A Rickettsiales Symbiont of Amoebae With Ancient Features.</title>
        <authorList>
            <person name="Schulz F."/>
            <person name="Martijn J."/>
            <person name="Wascher F."/>
            <person name="Kostanjsek R."/>
            <person name="Ettema T.J."/>
            <person name="Horn M."/>
        </authorList>
    </citation>
    <scope>NUCLEOTIDE SEQUENCE [LARGE SCALE GENOMIC DNA]</scope>
    <source>
        <strain evidence="1 2">UWC36</strain>
    </source>
</reference>